<keyword evidence="3" id="KW-1185">Reference proteome</keyword>
<dbReference type="AlphaFoldDB" id="A0A1X9NG23"/>
<gene>
    <name evidence="2" type="ORF">BST96_15265</name>
</gene>
<dbReference type="KEGG" id="osg:BST96_15265"/>
<dbReference type="PANTHER" id="PTHR38104:SF1">
    <property type="entry name" value="ANTI-SIGMA-E FACTOR RSEA"/>
    <property type="match status" value="1"/>
</dbReference>
<name>A0A1X9NG23_9GAMM</name>
<evidence type="ECO:0000313" key="3">
    <source>
        <dbReference type="Proteomes" id="UP000193450"/>
    </source>
</evidence>
<feature type="domain" description="Anti sigma-E protein RseA N-terminal" evidence="1">
    <location>
        <begin position="6"/>
        <end position="87"/>
    </location>
</feature>
<proteinExistence type="predicted"/>
<protein>
    <recommendedName>
        <fullName evidence="1">Anti sigma-E protein RseA N-terminal domain-containing protein</fullName>
    </recommendedName>
</protein>
<dbReference type="STRING" id="716816.BST96_15265"/>
<sequence>MSEHLRESVSALMDGEADELELRRLLAAENADTVNRSWSNYHLVRDSLHSTEQSSEFRHLDISQQVSMAIAEESAAAGAATDTVEKPARWWQPAAGFAVAASVAVVVVFGVQTVDQSSQGLNSSPAVATTVSSSQAAVASRVYPVQAASMQASSTGTVSLSSGELPGDNAATKAAADIEAQKRLEKYILRHTERAALNNGQGVISFARVPSFEEQ</sequence>
<dbReference type="GO" id="GO:0016989">
    <property type="term" value="F:sigma factor antagonist activity"/>
    <property type="evidence" value="ECO:0007669"/>
    <property type="project" value="InterPro"/>
</dbReference>
<reference evidence="2 3" key="1">
    <citation type="submission" date="2016-11" db="EMBL/GenBank/DDBJ databases">
        <title>Trade-off between light-utilization and light-protection in marine flavobacteria.</title>
        <authorList>
            <person name="Kumagai Y."/>
        </authorList>
    </citation>
    <scope>NUCLEOTIDE SEQUENCE [LARGE SCALE GENOMIC DNA]</scope>
    <source>
        <strain evidence="2 3">NBRC 107125</strain>
    </source>
</reference>
<dbReference type="PANTHER" id="PTHR38104">
    <property type="match status" value="1"/>
</dbReference>
<dbReference type="Pfam" id="PF03872">
    <property type="entry name" value="RseA_N"/>
    <property type="match status" value="1"/>
</dbReference>
<dbReference type="OrthoDB" id="5734981at2"/>
<dbReference type="InterPro" id="IPR036147">
    <property type="entry name" value="Anti-sigma_E_RseA_N_sf"/>
</dbReference>
<dbReference type="InterPro" id="IPR005572">
    <property type="entry name" value="Anti-sigma_E_RseA_N"/>
</dbReference>
<organism evidence="2 3">
    <name type="scientific">Oceanicoccus sagamiensis</name>
    <dbReference type="NCBI Taxonomy" id="716816"/>
    <lineage>
        <taxon>Bacteria</taxon>
        <taxon>Pseudomonadati</taxon>
        <taxon>Pseudomonadota</taxon>
        <taxon>Gammaproteobacteria</taxon>
        <taxon>Cellvibrionales</taxon>
        <taxon>Spongiibacteraceae</taxon>
        <taxon>Oceanicoccus</taxon>
    </lineage>
</organism>
<dbReference type="RefSeq" id="WP_085759528.1">
    <property type="nucleotide sequence ID" value="NZ_CP019343.1"/>
</dbReference>
<dbReference type="InterPro" id="IPR052383">
    <property type="entry name" value="Anti-sigma-E_RseA-like"/>
</dbReference>
<dbReference type="EMBL" id="CP019343">
    <property type="protein sequence ID" value="ARN75352.1"/>
    <property type="molecule type" value="Genomic_DNA"/>
</dbReference>
<dbReference type="CDD" id="cd16328">
    <property type="entry name" value="RseA_N"/>
    <property type="match status" value="1"/>
</dbReference>
<dbReference type="Gene3D" id="1.10.10.880">
    <property type="entry name" value="Anti sigma-E protein RseA, N-terminal domain"/>
    <property type="match status" value="1"/>
</dbReference>
<accession>A0A1X9NG23</accession>
<dbReference type="SUPFAM" id="SSF89069">
    <property type="entry name" value="N-terminal, cytoplasmic domain of anti-sigmaE factor RseA"/>
    <property type="match status" value="1"/>
</dbReference>
<dbReference type="Proteomes" id="UP000193450">
    <property type="component" value="Chromosome"/>
</dbReference>
<evidence type="ECO:0000313" key="2">
    <source>
        <dbReference type="EMBL" id="ARN75352.1"/>
    </source>
</evidence>
<evidence type="ECO:0000259" key="1">
    <source>
        <dbReference type="Pfam" id="PF03872"/>
    </source>
</evidence>